<evidence type="ECO:0000256" key="4">
    <source>
        <dbReference type="ARBA" id="ARBA00047942"/>
    </source>
</evidence>
<feature type="domain" description="Type ISP restriction-modification enzyme LLaBIII C-terminal specificity" evidence="6">
    <location>
        <begin position="691"/>
        <end position="1040"/>
    </location>
</feature>
<comment type="catalytic activity">
    <reaction evidence="4">
        <text>a 2'-deoxyadenosine in DNA + S-adenosyl-L-methionine = an N(6)-methyl-2'-deoxyadenosine in DNA + S-adenosyl-L-homocysteine + H(+)</text>
        <dbReference type="Rhea" id="RHEA:15197"/>
        <dbReference type="Rhea" id="RHEA-COMP:12418"/>
        <dbReference type="Rhea" id="RHEA-COMP:12419"/>
        <dbReference type="ChEBI" id="CHEBI:15378"/>
        <dbReference type="ChEBI" id="CHEBI:57856"/>
        <dbReference type="ChEBI" id="CHEBI:59789"/>
        <dbReference type="ChEBI" id="CHEBI:90615"/>
        <dbReference type="ChEBI" id="CHEBI:90616"/>
        <dbReference type="EC" id="2.1.1.72"/>
    </reaction>
</comment>
<dbReference type="InterPro" id="IPR029063">
    <property type="entry name" value="SAM-dependent_MTases_sf"/>
</dbReference>
<dbReference type="InterPro" id="IPR003356">
    <property type="entry name" value="DNA_methylase_A-5"/>
</dbReference>
<evidence type="ECO:0000313" key="8">
    <source>
        <dbReference type="Proteomes" id="UP001500443"/>
    </source>
</evidence>
<dbReference type="Pfam" id="PF02384">
    <property type="entry name" value="N6_Mtase"/>
    <property type="match status" value="1"/>
</dbReference>
<evidence type="ECO:0000256" key="3">
    <source>
        <dbReference type="ARBA" id="ARBA00022679"/>
    </source>
</evidence>
<dbReference type="EMBL" id="BAAAPF010000006">
    <property type="protein sequence ID" value="GAA2109487.1"/>
    <property type="molecule type" value="Genomic_DNA"/>
</dbReference>
<dbReference type="Pfam" id="PF18135">
    <property type="entry name" value="Type_ISP_C"/>
    <property type="match status" value="1"/>
</dbReference>
<dbReference type="EC" id="2.1.1.72" evidence="1"/>
<organism evidence="7 8">
    <name type="scientific">Streptomyces synnematoformans</name>
    <dbReference type="NCBI Taxonomy" id="415721"/>
    <lineage>
        <taxon>Bacteria</taxon>
        <taxon>Bacillati</taxon>
        <taxon>Actinomycetota</taxon>
        <taxon>Actinomycetes</taxon>
        <taxon>Kitasatosporales</taxon>
        <taxon>Streptomycetaceae</taxon>
        <taxon>Streptomyces</taxon>
    </lineage>
</organism>
<accession>A0ABN2XE46</accession>
<evidence type="ECO:0000313" key="7">
    <source>
        <dbReference type="EMBL" id="GAA2109487.1"/>
    </source>
</evidence>
<proteinExistence type="predicted"/>
<dbReference type="PANTHER" id="PTHR33841:SF1">
    <property type="entry name" value="DNA METHYLTRANSFERASE A"/>
    <property type="match status" value="1"/>
</dbReference>
<dbReference type="PRINTS" id="PR00507">
    <property type="entry name" value="N12N6MTFRASE"/>
</dbReference>
<dbReference type="InterPro" id="IPR041635">
    <property type="entry name" value="Type_ISP_LLaBIII_C"/>
</dbReference>
<evidence type="ECO:0000259" key="5">
    <source>
        <dbReference type="Pfam" id="PF02384"/>
    </source>
</evidence>
<keyword evidence="8" id="KW-1185">Reference proteome</keyword>
<sequence>MRDGLYAWLYDAVSEFGRSCKAKLSGAGGSPEAAIRGPLEVLLKAVAEHHDLGELTWHDEVRLPDLGVRPDYAFRKSGDTTGYLEVKKPGLSVDPETFTGRNKKQWNRLRDLPNLIYTNGAEWRLFRDGVQVGETVHLTGNLRRAGEQLAPVDPAALDALLRTFVGWAPPAIAHVPRLVEHIAPLCRLLRAAVREQLAAEARSTADEDDMRARPFTGLKSDWRRLLFPSADDATFADGYAQTITFSLLLARTENIPLTTGDLHEIGRRLDAGHALMGKALQLLTDNVNERFSVTLDLLTRTINRVDWPVIRRGNRDAYMYLYEHFLTVYDAELRQRSGSYYTPRDVVDDMVRLTEEVLRSRLGKEQGFGGDDVRIVDPAMGTGTYLHSIIERVADQAAARQGEAMAQDAIARLARRLFGFELQMGPYTVAELRTSDLLKRYKAPLPDRGLNLFVTDTLDNPFVEGEQLASTYGILSDSRRRANIVKGKVPVTVVIANPPYDDKAEDRGGWVEKRPRGKEAPLLDAFRLAGNGRYEHVLKNMYIYFWRWATWKVFDAHEEDRHGVVCFITPSGFSTGPGGRGMRRYLRRTCDEGWVINLSPEGQRADVGTRVFPKVAQPLSICIFLRRADGDPQRPARIHYRSVHGSREEKFRQLRETRLDDDGWRDVHEESTRPFTPASQSGWDDFPALNDLFPWGSPGVKTNRSWVTSPSPETLRRRWARLIREDDPAVKAELFKETRDRELPMRKSPLPGRPSHHLSLAEEITAVPELIRVALRSLDRQRLIADNRVIDFARPDLWEARVEGQLFLNQQSSHPIATGPAVMATALIPDTDHFNGRGGRTMPLLHPDGSPNVPAGLLPHLTGRLGTEDLTVSDLAAYTVAVAGHTLFTEQFTEELLTPGVRVPLTRNPEIWQRAVDLGAQVLWAMTYGERFAHGMDVPRAGVVEFGTGDPRQVGYLTHIGPDVPDTLRYDTGTQTLLVGQGAFGPVPPGVWTFDVGGMRVVRHWFGYRKSSPHSKKTSPLDDIHVDHWPEEWTIELIELLSVLRRLDDLIPAQRELLAEVLAGPVVTEHDLKSASVLPVHDTARKARRPLADGLFGHPDAG</sequence>
<keyword evidence="2" id="KW-0489">Methyltransferase</keyword>
<keyword evidence="3" id="KW-0808">Transferase</keyword>
<gene>
    <name evidence="7" type="ORF">GCM10009802_05900</name>
</gene>
<comment type="caution">
    <text evidence="7">The sequence shown here is derived from an EMBL/GenBank/DDBJ whole genome shotgun (WGS) entry which is preliminary data.</text>
</comment>
<evidence type="ECO:0000259" key="6">
    <source>
        <dbReference type="Pfam" id="PF18135"/>
    </source>
</evidence>
<dbReference type="InterPro" id="IPR050953">
    <property type="entry name" value="N4_N6_ade-DNA_methylase"/>
</dbReference>
<name>A0ABN2XE46_9ACTN</name>
<reference evidence="7 8" key="1">
    <citation type="journal article" date="2019" name="Int. J. Syst. Evol. Microbiol.">
        <title>The Global Catalogue of Microorganisms (GCM) 10K type strain sequencing project: providing services to taxonomists for standard genome sequencing and annotation.</title>
        <authorList>
            <consortium name="The Broad Institute Genomics Platform"/>
            <consortium name="The Broad Institute Genome Sequencing Center for Infectious Disease"/>
            <person name="Wu L."/>
            <person name="Ma J."/>
        </authorList>
    </citation>
    <scope>NUCLEOTIDE SEQUENCE [LARGE SCALE GENOMIC DNA]</scope>
    <source>
        <strain evidence="7 8">JCM 15481</strain>
    </source>
</reference>
<dbReference type="RefSeq" id="WP_344287547.1">
    <property type="nucleotide sequence ID" value="NZ_BAAAPF010000006.1"/>
</dbReference>
<evidence type="ECO:0000256" key="1">
    <source>
        <dbReference type="ARBA" id="ARBA00011900"/>
    </source>
</evidence>
<dbReference type="PANTHER" id="PTHR33841">
    <property type="entry name" value="DNA METHYLTRANSFERASE YEEA-RELATED"/>
    <property type="match status" value="1"/>
</dbReference>
<protein>
    <recommendedName>
        <fullName evidence="1">site-specific DNA-methyltransferase (adenine-specific)</fullName>
        <ecNumber evidence="1">2.1.1.72</ecNumber>
    </recommendedName>
</protein>
<evidence type="ECO:0000256" key="2">
    <source>
        <dbReference type="ARBA" id="ARBA00022603"/>
    </source>
</evidence>
<feature type="domain" description="DNA methylase adenine-specific" evidence="5">
    <location>
        <begin position="315"/>
        <end position="505"/>
    </location>
</feature>
<dbReference type="Gene3D" id="3.40.50.150">
    <property type="entry name" value="Vaccinia Virus protein VP39"/>
    <property type="match status" value="1"/>
</dbReference>
<dbReference type="SUPFAM" id="SSF53335">
    <property type="entry name" value="S-adenosyl-L-methionine-dependent methyltransferases"/>
    <property type="match status" value="1"/>
</dbReference>
<dbReference type="Proteomes" id="UP001500443">
    <property type="component" value="Unassembled WGS sequence"/>
</dbReference>